<dbReference type="Proteomes" id="UP000028701">
    <property type="component" value="Unassembled WGS sequence"/>
</dbReference>
<evidence type="ECO:0000313" key="1">
    <source>
        <dbReference type="EMBL" id="GAK72464.1"/>
    </source>
</evidence>
<gene>
    <name evidence="1" type="ORF">RRU01S_25_01550</name>
</gene>
<sequence>MAQKPGFDSDLPGQGRLLFFYDLPQIPAGFKPQSRAGWQIIYDETQREKLKRVDIPSALIDFPAIAALRPMSVTSRAIVSTIPIAST</sequence>
<organism evidence="1 2">
    <name type="scientific">Agrobacterium rubi TR3 = NBRC 13261</name>
    <dbReference type="NCBI Taxonomy" id="1368415"/>
    <lineage>
        <taxon>Bacteria</taxon>
        <taxon>Pseudomonadati</taxon>
        <taxon>Pseudomonadota</taxon>
        <taxon>Alphaproteobacteria</taxon>
        <taxon>Hyphomicrobiales</taxon>
        <taxon>Rhizobiaceae</taxon>
        <taxon>Rhizobium/Agrobacterium group</taxon>
        <taxon>Agrobacterium</taxon>
    </lineage>
</organism>
<evidence type="ECO:0000313" key="2">
    <source>
        <dbReference type="Proteomes" id="UP000028701"/>
    </source>
</evidence>
<dbReference type="AlphaFoldDB" id="A0A081D0L8"/>
<dbReference type="RefSeq" id="WP_045231883.1">
    <property type="nucleotide sequence ID" value="NZ_BBJU01000025.1"/>
</dbReference>
<protein>
    <submittedName>
        <fullName evidence="1">Uncharacterized protein</fullName>
    </submittedName>
</protein>
<dbReference type="EMBL" id="BBJU01000025">
    <property type="protein sequence ID" value="GAK72464.1"/>
    <property type="molecule type" value="Genomic_DNA"/>
</dbReference>
<name>A0A081D0L8_9HYPH</name>
<comment type="caution">
    <text evidence="1">The sequence shown here is derived from an EMBL/GenBank/DDBJ whole genome shotgun (WGS) entry which is preliminary data.</text>
</comment>
<dbReference type="Gene3D" id="2.30.320.10">
    <property type="entry name" value="YwqG-like"/>
    <property type="match status" value="1"/>
</dbReference>
<dbReference type="OrthoDB" id="8376466at2"/>
<proteinExistence type="predicted"/>
<reference evidence="1 2" key="1">
    <citation type="submission" date="2014-08" db="EMBL/GenBank/DDBJ databases">
        <title>Whole genome shotgun sequence of Rhizobium rubi NBRC 13261.</title>
        <authorList>
            <person name="Katano-Makiyama Y."/>
            <person name="Hosoyama A."/>
            <person name="Hashimoto M."/>
            <person name="Hosoyama Y."/>
            <person name="Noguchi M."/>
            <person name="Tsuchikane K."/>
            <person name="Uohara A."/>
            <person name="Ohji S."/>
            <person name="Ichikawa N."/>
            <person name="Kimura A."/>
            <person name="Yamazoe A."/>
            <person name="Fujita N."/>
        </authorList>
    </citation>
    <scope>NUCLEOTIDE SEQUENCE [LARGE SCALE GENOMIC DNA]</scope>
    <source>
        <strain evidence="1 2">NBRC 13261</strain>
    </source>
</reference>
<accession>A0A081D0L8</accession>